<dbReference type="HOGENOM" id="CLU_120314_0_0_2"/>
<keyword evidence="2" id="KW-0472">Membrane</keyword>
<feature type="transmembrane region" description="Helical" evidence="2">
    <location>
        <begin position="114"/>
        <end position="133"/>
    </location>
</feature>
<dbReference type="KEGG" id="nga:Ngar_c34830"/>
<organism evidence="3 4">
    <name type="scientific">Nitrososphaera gargensis (strain Ga9.2)</name>
    <dbReference type="NCBI Taxonomy" id="1237085"/>
    <lineage>
        <taxon>Archaea</taxon>
        <taxon>Nitrososphaerota</taxon>
        <taxon>Nitrososphaeria</taxon>
        <taxon>Nitrososphaerales</taxon>
        <taxon>Nitrososphaeraceae</taxon>
        <taxon>Nitrososphaera</taxon>
    </lineage>
</organism>
<keyword evidence="4" id="KW-1185">Reference proteome</keyword>
<keyword evidence="2" id="KW-0812">Transmembrane</keyword>
<dbReference type="RefSeq" id="WP_015020929.1">
    <property type="nucleotide sequence ID" value="NC_018719.1"/>
</dbReference>
<name>K0IML8_NITGG</name>
<keyword evidence="2" id="KW-1133">Transmembrane helix</keyword>
<keyword evidence="1" id="KW-0175">Coiled coil</keyword>
<dbReference type="BioCyc" id="CNIT1237085:G1324-3484-MONOMER"/>
<accession>K0IML8</accession>
<evidence type="ECO:0000313" key="3">
    <source>
        <dbReference type="EMBL" id="AFU60397.1"/>
    </source>
</evidence>
<dbReference type="Proteomes" id="UP000008037">
    <property type="component" value="Chromosome"/>
</dbReference>
<dbReference type="EMBL" id="CP002408">
    <property type="protein sequence ID" value="AFU60397.1"/>
    <property type="molecule type" value="Genomic_DNA"/>
</dbReference>
<dbReference type="GeneID" id="13797293"/>
<dbReference type="AlphaFoldDB" id="K0IML8"/>
<evidence type="ECO:0000256" key="1">
    <source>
        <dbReference type="SAM" id="Coils"/>
    </source>
</evidence>
<proteinExistence type="predicted"/>
<evidence type="ECO:0000313" key="4">
    <source>
        <dbReference type="Proteomes" id="UP000008037"/>
    </source>
</evidence>
<dbReference type="PATRIC" id="fig|1237085.11.peg.3484"/>
<reference evidence="3 4" key="1">
    <citation type="journal article" date="2012" name="Environ. Microbiol.">
        <title>The genome of the ammonia-oxidizing Candidatus Nitrososphaera gargensis: insights into metabolic versatility and environmental adaptations.</title>
        <authorList>
            <person name="Spang A."/>
            <person name="Poehlein A."/>
            <person name="Offre P."/>
            <person name="Zumbragel S."/>
            <person name="Haider S."/>
            <person name="Rychlik N."/>
            <person name="Nowka B."/>
            <person name="Schmeisser C."/>
            <person name="Lebedeva E.V."/>
            <person name="Rattei T."/>
            <person name="Bohm C."/>
            <person name="Schmid M."/>
            <person name="Galushko A."/>
            <person name="Hatzenpichler R."/>
            <person name="Weinmaier T."/>
            <person name="Daniel R."/>
            <person name="Schleper C."/>
            <person name="Spieck E."/>
            <person name="Streit W."/>
            <person name="Wagner M."/>
        </authorList>
    </citation>
    <scope>NUCLEOTIDE SEQUENCE [LARGE SCALE GENOMIC DNA]</scope>
    <source>
        <strain evidence="4">Ga9.2</strain>
    </source>
</reference>
<feature type="coiled-coil region" evidence="1">
    <location>
        <begin position="76"/>
        <end position="103"/>
    </location>
</feature>
<evidence type="ECO:0000256" key="2">
    <source>
        <dbReference type="SAM" id="Phobius"/>
    </source>
</evidence>
<dbReference type="InParanoid" id="K0IML8"/>
<protein>
    <submittedName>
        <fullName evidence="3">Uncharacterized protein</fullName>
    </submittedName>
</protein>
<gene>
    <name evidence="3" type="ordered locus">Ngar_c34830</name>
</gene>
<sequence>MSENIKVTESPRHFMVLDAISRDIEDAGKIAKVTKIDKVEVEMILNDLAVQRLVVAEQKKGLFGKKVQARITDTGRRLLSSKKQELEEKAAELKGMYRNGDRRGMESFMDDNRAWLPMMLFSGIISAMIFASMMSFMGMTMNPAEAAMAGDAANADAQGAADAGADSGSADSAGFDAGGGGDFGGDFEF</sequence>